<dbReference type="Pfam" id="PF00170">
    <property type="entry name" value="bZIP_1"/>
    <property type="match status" value="1"/>
</dbReference>
<dbReference type="EMBL" id="MU004244">
    <property type="protein sequence ID" value="KAF2663923.1"/>
    <property type="molecule type" value="Genomic_DNA"/>
</dbReference>
<sequence length="517" mass="54924">MAATRNKSKDNQQSAANTVNSVPPADEKRAKGKSEANATTSEDQKNAMTGQPLGPPPKPNQANGNDGPGYFDSVHSNGPNANGAYGAEPNPFEEQFGGKSADTPGKIGLPPLASLTSPSSLLPNDTPGWASLRSGPLSPAMLAGPATSDYFDPGYNRGFPTPNESSLRTGLTPGGTGSMFPAPSPGSALFNTNLGLSTPSGLDFMRAAKSSTNGLGPTSQPMETPTSQGMDLKMPVPQANAFDPGHADTDAANGLFLLAQSNGARQSNGFPPQQASQASSSAANQAPPAPSQGRNGTKASIGSNSTNMDMDDLSDSDQSEEMTTKPITTRSRGKKSASETKSTPNNRRKATDSAGKGPAAKRARNSIAQDKMESSPIDDEEMTHKDGKKMNDEEKRKNFLERNRVAALKCRQRKKQWLANLQNKCDLYTQENDALTHTVNQLKDQLVSMRNLLIQHKDCPVTLQHANLGAAFNQIMNQDPMMQYAQTNNGAVQPMTMMFPDGRQQLPTSQGHVLPRS</sequence>
<feature type="compositionally biased region" description="Polar residues" evidence="7">
    <location>
        <begin position="209"/>
        <end position="229"/>
    </location>
</feature>
<keyword evidence="4" id="KW-0804">Transcription</keyword>
<feature type="compositionally biased region" description="Polar residues" evidence="7">
    <location>
        <begin position="36"/>
        <end position="49"/>
    </location>
</feature>
<keyword evidence="3" id="KW-0238">DNA-binding</keyword>
<evidence type="ECO:0000256" key="6">
    <source>
        <dbReference type="SAM" id="Coils"/>
    </source>
</evidence>
<feature type="compositionally biased region" description="Polar residues" evidence="7">
    <location>
        <begin position="11"/>
        <end position="21"/>
    </location>
</feature>
<feature type="compositionally biased region" description="Low complexity" evidence="7">
    <location>
        <begin position="109"/>
        <end position="123"/>
    </location>
</feature>
<feature type="region of interest" description="Disordered" evidence="7">
    <location>
        <begin position="208"/>
        <end position="248"/>
    </location>
</feature>
<accession>A0A6A6TY53</accession>
<reference evidence="9" key="1">
    <citation type="journal article" date="2020" name="Stud. Mycol.">
        <title>101 Dothideomycetes genomes: a test case for predicting lifestyles and emergence of pathogens.</title>
        <authorList>
            <person name="Haridas S."/>
            <person name="Albert R."/>
            <person name="Binder M."/>
            <person name="Bloem J."/>
            <person name="Labutti K."/>
            <person name="Salamov A."/>
            <person name="Andreopoulos B."/>
            <person name="Baker S."/>
            <person name="Barry K."/>
            <person name="Bills G."/>
            <person name="Bluhm B."/>
            <person name="Cannon C."/>
            <person name="Castanera R."/>
            <person name="Culley D."/>
            <person name="Daum C."/>
            <person name="Ezra D."/>
            <person name="Gonzalez J."/>
            <person name="Henrissat B."/>
            <person name="Kuo A."/>
            <person name="Liang C."/>
            <person name="Lipzen A."/>
            <person name="Lutzoni F."/>
            <person name="Magnuson J."/>
            <person name="Mondo S."/>
            <person name="Nolan M."/>
            <person name="Ohm R."/>
            <person name="Pangilinan J."/>
            <person name="Park H.-J."/>
            <person name="Ramirez L."/>
            <person name="Alfaro M."/>
            <person name="Sun H."/>
            <person name="Tritt A."/>
            <person name="Yoshinaga Y."/>
            <person name="Zwiers L.-H."/>
            <person name="Turgeon B."/>
            <person name="Goodwin S."/>
            <person name="Spatafora J."/>
            <person name="Crous P."/>
            <person name="Grigoriev I."/>
        </authorList>
    </citation>
    <scope>NUCLEOTIDE SEQUENCE</scope>
    <source>
        <strain evidence="9">CBS 115976</strain>
    </source>
</reference>
<feature type="compositionally biased region" description="Basic and acidic residues" evidence="7">
    <location>
        <begin position="25"/>
        <end position="34"/>
    </location>
</feature>
<dbReference type="AlphaFoldDB" id="A0A6A6TY53"/>
<organism evidence="9 10">
    <name type="scientific">Microthyrium microscopicum</name>
    <dbReference type="NCBI Taxonomy" id="703497"/>
    <lineage>
        <taxon>Eukaryota</taxon>
        <taxon>Fungi</taxon>
        <taxon>Dikarya</taxon>
        <taxon>Ascomycota</taxon>
        <taxon>Pezizomycotina</taxon>
        <taxon>Dothideomycetes</taxon>
        <taxon>Dothideomycetes incertae sedis</taxon>
        <taxon>Microthyriales</taxon>
        <taxon>Microthyriaceae</taxon>
        <taxon>Microthyrium</taxon>
    </lineage>
</organism>
<keyword evidence="5" id="KW-0539">Nucleus</keyword>
<dbReference type="Gene3D" id="1.20.5.170">
    <property type="match status" value="1"/>
</dbReference>
<dbReference type="InterPro" id="IPR020956">
    <property type="entry name" value="TF_Aft1_OSM"/>
</dbReference>
<keyword evidence="6" id="KW-0175">Coiled coil</keyword>
<evidence type="ECO:0000256" key="3">
    <source>
        <dbReference type="ARBA" id="ARBA00023125"/>
    </source>
</evidence>
<dbReference type="Pfam" id="PF11786">
    <property type="entry name" value="Aft1_HRA"/>
    <property type="match status" value="1"/>
</dbReference>
<dbReference type="InterPro" id="IPR004827">
    <property type="entry name" value="bZIP"/>
</dbReference>
<evidence type="ECO:0000256" key="1">
    <source>
        <dbReference type="ARBA" id="ARBA00004123"/>
    </source>
</evidence>
<dbReference type="GO" id="GO:0003700">
    <property type="term" value="F:DNA-binding transcription factor activity"/>
    <property type="evidence" value="ECO:0007669"/>
    <property type="project" value="InterPro"/>
</dbReference>
<feature type="region of interest" description="Disordered" evidence="7">
    <location>
        <begin position="263"/>
        <end position="394"/>
    </location>
</feature>
<keyword evidence="2" id="KW-0805">Transcription regulation</keyword>
<dbReference type="Proteomes" id="UP000799302">
    <property type="component" value="Unassembled WGS sequence"/>
</dbReference>
<feature type="compositionally biased region" description="Low complexity" evidence="7">
    <location>
        <begin position="271"/>
        <end position="286"/>
    </location>
</feature>
<feature type="coiled-coil region" evidence="6">
    <location>
        <begin position="418"/>
        <end position="452"/>
    </location>
</feature>
<dbReference type="CDD" id="cd14687">
    <property type="entry name" value="bZIP_ATF2"/>
    <property type="match status" value="1"/>
</dbReference>
<evidence type="ECO:0000259" key="8">
    <source>
        <dbReference type="PROSITE" id="PS50217"/>
    </source>
</evidence>
<gene>
    <name evidence="9" type="ORF">BT63DRAFT_418807</name>
</gene>
<evidence type="ECO:0000256" key="4">
    <source>
        <dbReference type="ARBA" id="ARBA00023163"/>
    </source>
</evidence>
<dbReference type="SMART" id="SM00338">
    <property type="entry name" value="BRLZ"/>
    <property type="match status" value="1"/>
</dbReference>
<dbReference type="PANTHER" id="PTHR19304">
    <property type="entry name" value="CYCLIC-AMP RESPONSE ELEMENT BINDING PROTEIN"/>
    <property type="match status" value="1"/>
</dbReference>
<dbReference type="OrthoDB" id="295274at2759"/>
<feature type="region of interest" description="Disordered" evidence="7">
    <location>
        <begin position="1"/>
        <end position="184"/>
    </location>
</feature>
<name>A0A6A6TY53_9PEZI</name>
<dbReference type="PROSITE" id="PS50217">
    <property type="entry name" value="BZIP"/>
    <property type="match status" value="1"/>
</dbReference>
<dbReference type="InterPro" id="IPR051027">
    <property type="entry name" value="bZIP_transcription_factors"/>
</dbReference>
<dbReference type="GO" id="GO:0005634">
    <property type="term" value="C:nucleus"/>
    <property type="evidence" value="ECO:0007669"/>
    <property type="project" value="UniProtKB-SubCell"/>
</dbReference>
<feature type="domain" description="BZIP" evidence="8">
    <location>
        <begin position="393"/>
        <end position="456"/>
    </location>
</feature>
<dbReference type="GO" id="GO:0003677">
    <property type="term" value="F:DNA binding"/>
    <property type="evidence" value="ECO:0007669"/>
    <property type="project" value="UniProtKB-KW"/>
</dbReference>
<feature type="compositionally biased region" description="Polar residues" evidence="7">
    <location>
        <begin position="293"/>
        <end position="302"/>
    </location>
</feature>
<proteinExistence type="predicted"/>
<dbReference type="InterPro" id="IPR021756">
    <property type="entry name" value="TF_Aft1_HRR"/>
</dbReference>
<feature type="compositionally biased region" description="Acidic residues" evidence="7">
    <location>
        <begin position="309"/>
        <end position="320"/>
    </location>
</feature>
<dbReference type="SUPFAM" id="SSF57959">
    <property type="entry name" value="Leucine zipper domain"/>
    <property type="match status" value="1"/>
</dbReference>
<dbReference type="InterPro" id="IPR046347">
    <property type="entry name" value="bZIP_sf"/>
</dbReference>
<comment type="subcellular location">
    <subcellularLocation>
        <location evidence="1">Nucleus</location>
    </subcellularLocation>
</comment>
<evidence type="ECO:0000256" key="5">
    <source>
        <dbReference type="ARBA" id="ARBA00023242"/>
    </source>
</evidence>
<keyword evidence="10" id="KW-1185">Reference proteome</keyword>
<evidence type="ECO:0000313" key="10">
    <source>
        <dbReference type="Proteomes" id="UP000799302"/>
    </source>
</evidence>
<evidence type="ECO:0000256" key="2">
    <source>
        <dbReference type="ARBA" id="ARBA00023015"/>
    </source>
</evidence>
<feature type="compositionally biased region" description="Basic and acidic residues" evidence="7">
    <location>
        <begin position="382"/>
        <end position="394"/>
    </location>
</feature>
<dbReference type="FunFam" id="1.20.5.170:FF:000053">
    <property type="entry name" value="BZIP transcription factor AtfA"/>
    <property type="match status" value="1"/>
</dbReference>
<dbReference type="Pfam" id="PF11787">
    <property type="entry name" value="Aft1_HRR"/>
    <property type="match status" value="1"/>
</dbReference>
<protein>
    <recommendedName>
        <fullName evidence="8">BZIP domain-containing protein</fullName>
    </recommendedName>
</protein>
<evidence type="ECO:0000313" key="9">
    <source>
        <dbReference type="EMBL" id="KAF2663923.1"/>
    </source>
</evidence>
<dbReference type="Pfam" id="PF11785">
    <property type="entry name" value="Aft1_OSA"/>
    <property type="match status" value="1"/>
</dbReference>
<dbReference type="InterPro" id="IPR021755">
    <property type="entry name" value="TF_Aft1_HRA"/>
</dbReference>
<evidence type="ECO:0000256" key="7">
    <source>
        <dbReference type="SAM" id="MobiDB-lite"/>
    </source>
</evidence>